<proteinExistence type="predicted"/>
<organism evidence="2">
    <name type="scientific">marine metagenome</name>
    <dbReference type="NCBI Taxonomy" id="408172"/>
    <lineage>
        <taxon>unclassified sequences</taxon>
        <taxon>metagenomes</taxon>
        <taxon>ecological metagenomes</taxon>
    </lineage>
</organism>
<evidence type="ECO:0000259" key="1">
    <source>
        <dbReference type="Pfam" id="PF13946"/>
    </source>
</evidence>
<dbReference type="Pfam" id="PF13946">
    <property type="entry name" value="DUF4214"/>
    <property type="match status" value="1"/>
</dbReference>
<dbReference type="InterPro" id="IPR038255">
    <property type="entry name" value="PBS_linker_sf"/>
</dbReference>
<sequence length="69" mass="8147">MEEEESGNIVTKAYKAILNRPPDEEGFEYFTNQLKQKKLLEKELKVLLVKSDEYKINLENLFTNIINNQ</sequence>
<evidence type="ECO:0000313" key="2">
    <source>
        <dbReference type="EMBL" id="SVC02445.1"/>
    </source>
</evidence>
<gene>
    <name evidence="2" type="ORF">METZ01_LOCUS255299</name>
</gene>
<dbReference type="InterPro" id="IPR025282">
    <property type="entry name" value="DUF4214"/>
</dbReference>
<name>A0A382ISW5_9ZZZZ</name>
<dbReference type="Gene3D" id="1.10.3130.20">
    <property type="entry name" value="Phycobilisome linker domain"/>
    <property type="match status" value="1"/>
</dbReference>
<accession>A0A382ISW5</accession>
<feature type="domain" description="DUF4214" evidence="1">
    <location>
        <begin position="10"/>
        <end position="55"/>
    </location>
</feature>
<dbReference type="AlphaFoldDB" id="A0A382ISW5"/>
<reference evidence="2" key="1">
    <citation type="submission" date="2018-05" db="EMBL/GenBank/DDBJ databases">
        <authorList>
            <person name="Lanie J.A."/>
            <person name="Ng W.-L."/>
            <person name="Kazmierczak K.M."/>
            <person name="Andrzejewski T.M."/>
            <person name="Davidsen T.M."/>
            <person name="Wayne K.J."/>
            <person name="Tettelin H."/>
            <person name="Glass J.I."/>
            <person name="Rusch D."/>
            <person name="Podicherti R."/>
            <person name="Tsui H.-C.T."/>
            <person name="Winkler M.E."/>
        </authorList>
    </citation>
    <scope>NUCLEOTIDE SEQUENCE</scope>
</reference>
<dbReference type="EMBL" id="UINC01069230">
    <property type="protein sequence ID" value="SVC02445.1"/>
    <property type="molecule type" value="Genomic_DNA"/>
</dbReference>
<protein>
    <recommendedName>
        <fullName evidence="1">DUF4214 domain-containing protein</fullName>
    </recommendedName>
</protein>